<dbReference type="EMBL" id="AP028679">
    <property type="protein sequence ID" value="BEQ13732.1"/>
    <property type="molecule type" value="Genomic_DNA"/>
</dbReference>
<evidence type="ECO:0000313" key="3">
    <source>
        <dbReference type="EMBL" id="BEQ13732.1"/>
    </source>
</evidence>
<keyword evidence="1" id="KW-1133">Transmembrane helix</keyword>
<feature type="transmembrane region" description="Helical" evidence="1">
    <location>
        <begin position="55"/>
        <end position="79"/>
    </location>
</feature>
<feature type="transmembrane region" description="Helical" evidence="1">
    <location>
        <begin position="100"/>
        <end position="118"/>
    </location>
</feature>
<dbReference type="Pfam" id="PF14358">
    <property type="entry name" value="DUF4405"/>
    <property type="match status" value="1"/>
</dbReference>
<gene>
    <name evidence="3" type="ORF">FAK_07980</name>
</gene>
<evidence type="ECO:0000256" key="1">
    <source>
        <dbReference type="SAM" id="Phobius"/>
    </source>
</evidence>
<evidence type="ECO:0000259" key="2">
    <source>
        <dbReference type="Pfam" id="PF14358"/>
    </source>
</evidence>
<feature type="domain" description="Flavinylation-associated cytochrome" evidence="2">
    <location>
        <begin position="14"/>
        <end position="79"/>
    </location>
</feature>
<organism evidence="3 4">
    <name type="scientific">Desulfoferula mesophila</name>
    <dbReference type="NCBI Taxonomy" id="3058419"/>
    <lineage>
        <taxon>Bacteria</taxon>
        <taxon>Pseudomonadati</taxon>
        <taxon>Thermodesulfobacteriota</taxon>
        <taxon>Desulfarculia</taxon>
        <taxon>Desulfarculales</taxon>
        <taxon>Desulfarculaceae</taxon>
        <taxon>Desulfoferula</taxon>
    </lineage>
</organism>
<dbReference type="InterPro" id="IPR025517">
    <property type="entry name" value="DUF4405"/>
</dbReference>
<keyword evidence="4" id="KW-1185">Reference proteome</keyword>
<keyword evidence="1" id="KW-0472">Membrane</keyword>
<dbReference type="AlphaFoldDB" id="A0AAU9EAZ0"/>
<accession>A0AAU9EAZ0</accession>
<protein>
    <recommendedName>
        <fullName evidence="2">Flavinylation-associated cytochrome domain-containing protein</fullName>
    </recommendedName>
</protein>
<dbReference type="RefSeq" id="WP_338605480.1">
    <property type="nucleotide sequence ID" value="NZ_AP028679.1"/>
</dbReference>
<evidence type="ECO:0000313" key="4">
    <source>
        <dbReference type="Proteomes" id="UP001366166"/>
    </source>
</evidence>
<proteinExistence type="predicted"/>
<dbReference type="KEGG" id="dmp:FAK_07980"/>
<dbReference type="Proteomes" id="UP001366166">
    <property type="component" value="Chromosome"/>
</dbReference>
<sequence>MSTAQAKFSYRGLTSLMSAAGLIVMGLSGLVAYLMPHGRIAYWNDWHFWGLTKTQWGNIHIISSILFLVAMGFHIYLNWKPLMNYLKGKAAQIKGRKRELWITLAALLVVVIAGIKPFPPLSWLVDFNGYLKGIWVTTPAHEPPFGHAEELTLRVFCKKVGLPADQALALLKEKGLKGVSPQATVIDIARLNRTSPAALYALLKPLKKPLAPAAAAGKTYTAQEVEERFAGTGIGNKTLAEVARAAGQSEAAVKARLQAAGLSMGPAQTLKAAADANGLASPLEMLKAMLVDGYRPQR</sequence>
<name>A0AAU9EAZ0_9BACT</name>
<feature type="transmembrane region" description="Helical" evidence="1">
    <location>
        <begin position="12"/>
        <end position="35"/>
    </location>
</feature>
<reference evidence="4" key="1">
    <citation type="journal article" date="2023" name="Arch. Microbiol.">
        <title>Desulfoferula mesophilus gen. nov. sp. nov., a mesophilic sulfate-reducing bacterium isolated from a brackish lake sediment.</title>
        <authorList>
            <person name="Watanabe T."/>
            <person name="Yabe T."/>
            <person name="Tsuji J.M."/>
            <person name="Fukui M."/>
        </authorList>
    </citation>
    <scope>NUCLEOTIDE SEQUENCE [LARGE SCALE GENOMIC DNA]</scope>
    <source>
        <strain evidence="4">12FAK</strain>
    </source>
</reference>
<keyword evidence="1" id="KW-0812">Transmembrane</keyword>